<reference evidence="2" key="1">
    <citation type="journal article" date="2022" name="Mol. Ecol. Resour.">
        <title>The genomes of chicory, endive, great burdock and yacon provide insights into Asteraceae palaeo-polyploidization history and plant inulin production.</title>
        <authorList>
            <person name="Fan W."/>
            <person name="Wang S."/>
            <person name="Wang H."/>
            <person name="Wang A."/>
            <person name="Jiang F."/>
            <person name="Liu H."/>
            <person name="Zhao H."/>
            <person name="Xu D."/>
            <person name="Zhang Y."/>
        </authorList>
    </citation>
    <scope>NUCLEOTIDE SEQUENCE [LARGE SCALE GENOMIC DNA]</scope>
    <source>
        <strain evidence="2">cv. Yunnan</strain>
    </source>
</reference>
<proteinExistence type="predicted"/>
<dbReference type="Proteomes" id="UP001056120">
    <property type="component" value="Linkage Group LG18"/>
</dbReference>
<reference evidence="1 2" key="2">
    <citation type="journal article" date="2022" name="Mol. Ecol. Resour.">
        <title>The genomes of chicory, endive, great burdock and yacon provide insights into Asteraceae paleo-polyploidization history and plant inulin production.</title>
        <authorList>
            <person name="Fan W."/>
            <person name="Wang S."/>
            <person name="Wang H."/>
            <person name="Wang A."/>
            <person name="Jiang F."/>
            <person name="Liu H."/>
            <person name="Zhao H."/>
            <person name="Xu D."/>
            <person name="Zhang Y."/>
        </authorList>
    </citation>
    <scope>NUCLEOTIDE SEQUENCE [LARGE SCALE GENOMIC DNA]</scope>
    <source>
        <strain evidence="2">cv. Yunnan</strain>
        <tissue evidence="1">Leaves</tissue>
    </source>
</reference>
<gene>
    <name evidence="1" type="ORF">L1987_54260</name>
</gene>
<sequence length="104" mass="11598">MGIGMQNAVYDELRERDGLAEKIDSDGNTLLHIAVQIGDGDLINRILQSTYNDDLTEIKNKDGSTVLHIAAIVGNTYAAELLFNKNRNLWNIHDNEGIFTRSPQ</sequence>
<organism evidence="1 2">
    <name type="scientific">Smallanthus sonchifolius</name>
    <dbReference type="NCBI Taxonomy" id="185202"/>
    <lineage>
        <taxon>Eukaryota</taxon>
        <taxon>Viridiplantae</taxon>
        <taxon>Streptophyta</taxon>
        <taxon>Embryophyta</taxon>
        <taxon>Tracheophyta</taxon>
        <taxon>Spermatophyta</taxon>
        <taxon>Magnoliopsida</taxon>
        <taxon>eudicotyledons</taxon>
        <taxon>Gunneridae</taxon>
        <taxon>Pentapetalae</taxon>
        <taxon>asterids</taxon>
        <taxon>campanulids</taxon>
        <taxon>Asterales</taxon>
        <taxon>Asteraceae</taxon>
        <taxon>Asteroideae</taxon>
        <taxon>Heliantheae alliance</taxon>
        <taxon>Millerieae</taxon>
        <taxon>Smallanthus</taxon>
    </lineage>
</organism>
<keyword evidence="2" id="KW-1185">Reference proteome</keyword>
<protein>
    <submittedName>
        <fullName evidence="1">Uncharacterized protein</fullName>
    </submittedName>
</protein>
<name>A0ACB9E6Y0_9ASTR</name>
<accession>A0ACB9E6Y0</accession>
<evidence type="ECO:0000313" key="1">
    <source>
        <dbReference type="EMBL" id="KAI3754476.1"/>
    </source>
</evidence>
<comment type="caution">
    <text evidence="1">The sequence shown here is derived from an EMBL/GenBank/DDBJ whole genome shotgun (WGS) entry which is preliminary data.</text>
</comment>
<dbReference type="EMBL" id="CM042035">
    <property type="protein sequence ID" value="KAI3754476.1"/>
    <property type="molecule type" value="Genomic_DNA"/>
</dbReference>
<evidence type="ECO:0000313" key="2">
    <source>
        <dbReference type="Proteomes" id="UP001056120"/>
    </source>
</evidence>